<name>A0A0G3GZT5_9CORY</name>
<evidence type="ECO:0000313" key="3">
    <source>
        <dbReference type="Proteomes" id="UP000035199"/>
    </source>
</evidence>
<keyword evidence="1" id="KW-0812">Transmembrane</keyword>
<dbReference type="KEGG" id="cmv:CMUST_03745"/>
<evidence type="ECO:0000313" key="2">
    <source>
        <dbReference type="EMBL" id="AKK05093.1"/>
    </source>
</evidence>
<accession>A0A0G3GZT5</accession>
<keyword evidence="3" id="KW-1185">Reference proteome</keyword>
<proteinExistence type="predicted"/>
<protein>
    <submittedName>
        <fullName evidence="2">Uncharacterized protein</fullName>
    </submittedName>
</protein>
<reference evidence="3" key="2">
    <citation type="submission" date="2015-05" db="EMBL/GenBank/DDBJ databases">
        <title>Complete genome sequence of Corynebacterium mustelae DSM 45274, isolated from various tissues of a male ferret with lethal sepsis.</title>
        <authorList>
            <person name="Ruckert C."/>
            <person name="Albersmeier A."/>
            <person name="Winkler A."/>
            <person name="Tauch A."/>
        </authorList>
    </citation>
    <scope>NUCLEOTIDE SEQUENCE [LARGE SCALE GENOMIC DNA]</scope>
    <source>
        <strain evidence="3">DSM 45274</strain>
    </source>
</reference>
<dbReference type="Proteomes" id="UP000035199">
    <property type="component" value="Chromosome"/>
</dbReference>
<dbReference type="RefSeq" id="WP_047261378.1">
    <property type="nucleotide sequence ID" value="NZ_CP011542.1"/>
</dbReference>
<dbReference type="AlphaFoldDB" id="A0A0G3GZT5"/>
<keyword evidence="1" id="KW-0472">Membrane</keyword>
<evidence type="ECO:0000256" key="1">
    <source>
        <dbReference type="SAM" id="Phobius"/>
    </source>
</evidence>
<sequence length="74" mass="8209">MENDKIKPDATTAQPQPERILRRAFPVLVVLAALSVVLSIVNLARPTPSLWVPLGAVVLVVAAVSVWRWLRSRR</sequence>
<organism evidence="2 3">
    <name type="scientific">Corynebacterium mustelae</name>
    <dbReference type="NCBI Taxonomy" id="571915"/>
    <lineage>
        <taxon>Bacteria</taxon>
        <taxon>Bacillati</taxon>
        <taxon>Actinomycetota</taxon>
        <taxon>Actinomycetes</taxon>
        <taxon>Mycobacteriales</taxon>
        <taxon>Corynebacteriaceae</taxon>
        <taxon>Corynebacterium</taxon>
    </lineage>
</organism>
<gene>
    <name evidence="2" type="ORF">CMUST_03745</name>
</gene>
<reference evidence="2 3" key="1">
    <citation type="journal article" date="2015" name="Genome Announc.">
        <title>Complete Genome Sequence of the Type Strain Corynebacterium mustelae DSM 45274, Isolated from Various Tissues of a Male Ferret with Lethal Sepsis.</title>
        <authorList>
            <person name="Ruckert C."/>
            <person name="Eimer J."/>
            <person name="Winkler A."/>
            <person name="Tauch A."/>
        </authorList>
    </citation>
    <scope>NUCLEOTIDE SEQUENCE [LARGE SCALE GENOMIC DNA]</scope>
    <source>
        <strain evidence="2 3">DSM 45274</strain>
    </source>
</reference>
<dbReference type="EMBL" id="CP011542">
    <property type="protein sequence ID" value="AKK05093.1"/>
    <property type="molecule type" value="Genomic_DNA"/>
</dbReference>
<feature type="transmembrane region" description="Helical" evidence="1">
    <location>
        <begin position="24"/>
        <end position="44"/>
    </location>
</feature>
<dbReference type="PATRIC" id="fig|571915.4.peg.800"/>
<feature type="transmembrane region" description="Helical" evidence="1">
    <location>
        <begin position="50"/>
        <end position="70"/>
    </location>
</feature>
<dbReference type="STRING" id="571915.CMUST_03745"/>
<keyword evidence="1" id="KW-1133">Transmembrane helix</keyword>